<evidence type="ECO:0000313" key="3">
    <source>
        <dbReference type="Proteomes" id="UP000002051"/>
    </source>
</evidence>
<evidence type="ECO:0000313" key="2">
    <source>
        <dbReference type="EnsemblPlants" id="KEH15843"/>
    </source>
</evidence>
<reference evidence="2" key="3">
    <citation type="submission" date="2015-06" db="UniProtKB">
        <authorList>
            <consortium name="EnsemblPlants"/>
        </authorList>
    </citation>
    <scope>IDENTIFICATION</scope>
    <source>
        <strain evidence="2">cv. Jemalong A17</strain>
    </source>
</reference>
<name>A0A072TFU0_MEDTR</name>
<keyword evidence="3" id="KW-1185">Reference proteome</keyword>
<protein>
    <recommendedName>
        <fullName evidence="4">Retrotransposon gag protein</fullName>
    </recommendedName>
</protein>
<gene>
    <name evidence="1" type="ORF">MTR_0496s0020</name>
</gene>
<evidence type="ECO:0008006" key="4">
    <source>
        <dbReference type="Google" id="ProtNLM"/>
    </source>
</evidence>
<reference evidence="1 3" key="2">
    <citation type="journal article" date="2014" name="BMC Genomics">
        <title>An improved genome release (version Mt4.0) for the model legume Medicago truncatula.</title>
        <authorList>
            <person name="Tang H."/>
            <person name="Krishnakumar V."/>
            <person name="Bidwell S."/>
            <person name="Rosen B."/>
            <person name="Chan A."/>
            <person name="Zhou S."/>
            <person name="Gentzbittel L."/>
            <person name="Childs K.L."/>
            <person name="Yandell M."/>
            <person name="Gundlach H."/>
            <person name="Mayer K.F."/>
            <person name="Schwartz D.C."/>
            <person name="Town C.D."/>
        </authorList>
    </citation>
    <scope>GENOME REANNOTATION</scope>
    <source>
        <strain evidence="1">A17</strain>
        <strain evidence="2 3">cv. Jemalong A17</strain>
    </source>
</reference>
<dbReference type="PaxDb" id="3880-AES87156"/>
<evidence type="ECO:0000313" key="1">
    <source>
        <dbReference type="EMBL" id="KEH15843.1"/>
    </source>
</evidence>
<accession>A0A072TFU0</accession>
<proteinExistence type="predicted"/>
<dbReference type="EMBL" id="KL403221">
    <property type="protein sequence ID" value="KEH15843.1"/>
    <property type="molecule type" value="Genomic_DNA"/>
</dbReference>
<reference evidence="1 3" key="1">
    <citation type="journal article" date="2011" name="Nature">
        <title>The Medicago genome provides insight into the evolution of rhizobial symbioses.</title>
        <authorList>
            <person name="Young N.D."/>
            <person name="Debelle F."/>
            <person name="Oldroyd G.E."/>
            <person name="Geurts R."/>
            <person name="Cannon S.B."/>
            <person name="Udvardi M.K."/>
            <person name="Benedito V.A."/>
            <person name="Mayer K.F."/>
            <person name="Gouzy J."/>
            <person name="Schoof H."/>
            <person name="Van de Peer Y."/>
            <person name="Proost S."/>
            <person name="Cook D.R."/>
            <person name="Meyers B.C."/>
            <person name="Spannagl M."/>
            <person name="Cheung F."/>
            <person name="De Mita S."/>
            <person name="Krishnakumar V."/>
            <person name="Gundlach H."/>
            <person name="Zhou S."/>
            <person name="Mudge J."/>
            <person name="Bharti A.K."/>
            <person name="Murray J.D."/>
            <person name="Naoumkina M.A."/>
            <person name="Rosen B."/>
            <person name="Silverstein K.A."/>
            <person name="Tang H."/>
            <person name="Rombauts S."/>
            <person name="Zhao P.X."/>
            <person name="Zhou P."/>
            <person name="Barbe V."/>
            <person name="Bardou P."/>
            <person name="Bechner M."/>
            <person name="Bellec A."/>
            <person name="Berger A."/>
            <person name="Berges H."/>
            <person name="Bidwell S."/>
            <person name="Bisseling T."/>
            <person name="Choisne N."/>
            <person name="Couloux A."/>
            <person name="Denny R."/>
            <person name="Deshpande S."/>
            <person name="Dai X."/>
            <person name="Doyle J.J."/>
            <person name="Dudez A.M."/>
            <person name="Farmer A.D."/>
            <person name="Fouteau S."/>
            <person name="Franken C."/>
            <person name="Gibelin C."/>
            <person name="Gish J."/>
            <person name="Goldstein S."/>
            <person name="Gonzalez A.J."/>
            <person name="Green P.J."/>
            <person name="Hallab A."/>
            <person name="Hartog M."/>
            <person name="Hua A."/>
            <person name="Humphray S.J."/>
            <person name="Jeong D.H."/>
            <person name="Jing Y."/>
            <person name="Jocker A."/>
            <person name="Kenton S.M."/>
            <person name="Kim D.J."/>
            <person name="Klee K."/>
            <person name="Lai H."/>
            <person name="Lang C."/>
            <person name="Lin S."/>
            <person name="Macmil S.L."/>
            <person name="Magdelenat G."/>
            <person name="Matthews L."/>
            <person name="McCorrison J."/>
            <person name="Monaghan E.L."/>
            <person name="Mun J.H."/>
            <person name="Najar F.Z."/>
            <person name="Nicholson C."/>
            <person name="Noirot C."/>
            <person name="O'Bleness M."/>
            <person name="Paule C.R."/>
            <person name="Poulain J."/>
            <person name="Prion F."/>
            <person name="Qin B."/>
            <person name="Qu C."/>
            <person name="Retzel E.F."/>
            <person name="Riddle C."/>
            <person name="Sallet E."/>
            <person name="Samain S."/>
            <person name="Samson N."/>
            <person name="Sanders I."/>
            <person name="Saurat O."/>
            <person name="Scarpelli C."/>
            <person name="Schiex T."/>
            <person name="Segurens B."/>
            <person name="Severin A.J."/>
            <person name="Sherrier D.J."/>
            <person name="Shi R."/>
            <person name="Sims S."/>
            <person name="Singer S.R."/>
            <person name="Sinharoy S."/>
            <person name="Sterck L."/>
            <person name="Viollet A."/>
            <person name="Wang B.B."/>
            <person name="Wang K."/>
            <person name="Wang M."/>
            <person name="Wang X."/>
            <person name="Warfsmann J."/>
            <person name="Weissenbach J."/>
            <person name="White D.D."/>
            <person name="White J.D."/>
            <person name="Wiley G.B."/>
            <person name="Wincker P."/>
            <person name="Xing Y."/>
            <person name="Yang L."/>
            <person name="Yao Z."/>
            <person name="Ying F."/>
            <person name="Zhai J."/>
            <person name="Zhou L."/>
            <person name="Zuber A."/>
            <person name="Denarie J."/>
            <person name="Dixon R.A."/>
            <person name="May G.D."/>
            <person name="Schwartz D.C."/>
            <person name="Rogers J."/>
            <person name="Quetier F."/>
            <person name="Town C.D."/>
            <person name="Roe B.A."/>
        </authorList>
    </citation>
    <scope>NUCLEOTIDE SEQUENCE [LARGE SCALE GENOMIC DNA]</scope>
    <source>
        <strain evidence="1">A17</strain>
        <strain evidence="2 3">cv. Jemalong A17</strain>
    </source>
</reference>
<sequence>MDHEDPIYHHTKFYVIAKDSHLDQPSTTLTNCNTLEDKFIKPFFPQSRIQDRLCETWERFKSMLHKCPSHIFDDITSIYILRNCLQQHKLMFDATTRYALISNSPADVVKIIESMEINDKKSEYNRGRHTKKGGILEIKTSDALLAQRKLLTITMEDLTKHTTKIPQKLKAIQEEHVNQVMKYKSYL</sequence>
<dbReference type="HOGENOM" id="CLU_1449751_0_0_1"/>
<organism evidence="1 3">
    <name type="scientific">Medicago truncatula</name>
    <name type="common">Barrel medic</name>
    <name type="synonym">Medicago tribuloides</name>
    <dbReference type="NCBI Taxonomy" id="3880"/>
    <lineage>
        <taxon>Eukaryota</taxon>
        <taxon>Viridiplantae</taxon>
        <taxon>Streptophyta</taxon>
        <taxon>Embryophyta</taxon>
        <taxon>Tracheophyta</taxon>
        <taxon>Spermatophyta</taxon>
        <taxon>Magnoliopsida</taxon>
        <taxon>eudicotyledons</taxon>
        <taxon>Gunneridae</taxon>
        <taxon>Pentapetalae</taxon>
        <taxon>rosids</taxon>
        <taxon>fabids</taxon>
        <taxon>Fabales</taxon>
        <taxon>Fabaceae</taxon>
        <taxon>Papilionoideae</taxon>
        <taxon>50 kb inversion clade</taxon>
        <taxon>NPAAA clade</taxon>
        <taxon>Hologalegina</taxon>
        <taxon>IRL clade</taxon>
        <taxon>Trifolieae</taxon>
        <taxon>Medicago</taxon>
    </lineage>
</organism>
<dbReference type="Proteomes" id="UP000002051">
    <property type="component" value="Unassembled WGS sequence"/>
</dbReference>
<dbReference type="EnsemblPlants" id="KEH15843">
    <property type="protein sequence ID" value="KEH15843"/>
    <property type="gene ID" value="MTR_0496s0020"/>
</dbReference>
<dbReference type="AlphaFoldDB" id="A0A072TFU0"/>